<feature type="compositionally biased region" description="Basic and acidic residues" evidence="6">
    <location>
        <begin position="193"/>
        <end position="204"/>
    </location>
</feature>
<evidence type="ECO:0000256" key="2">
    <source>
        <dbReference type="ARBA" id="ARBA00023015"/>
    </source>
</evidence>
<reference evidence="8" key="1">
    <citation type="submission" date="2020-07" db="EMBL/GenBank/DDBJ databases">
        <title>Ethylene signaling mediates host invasion by parasitic plants.</title>
        <authorList>
            <person name="Yoshida S."/>
        </authorList>
    </citation>
    <scope>NUCLEOTIDE SEQUENCE</scope>
    <source>
        <strain evidence="8">Okayama</strain>
    </source>
</reference>
<feature type="compositionally biased region" description="Low complexity" evidence="6">
    <location>
        <begin position="205"/>
        <end position="221"/>
    </location>
</feature>
<keyword evidence="3" id="KW-0238">DNA-binding</keyword>
<dbReference type="GO" id="GO:0000978">
    <property type="term" value="F:RNA polymerase II cis-regulatory region sequence-specific DNA binding"/>
    <property type="evidence" value="ECO:0007669"/>
    <property type="project" value="TreeGrafter"/>
</dbReference>
<gene>
    <name evidence="8" type="ORF">PHJA_001007000</name>
</gene>
<keyword evidence="9" id="KW-1185">Reference proteome</keyword>
<dbReference type="InterPro" id="IPR036638">
    <property type="entry name" value="HLH_DNA-bd_sf"/>
</dbReference>
<evidence type="ECO:0000256" key="6">
    <source>
        <dbReference type="SAM" id="MobiDB-lite"/>
    </source>
</evidence>
<dbReference type="PANTHER" id="PTHR16223">
    <property type="entry name" value="TRANSCRIPTION FACTOR BHLH83-RELATED"/>
    <property type="match status" value="1"/>
</dbReference>
<dbReference type="Proteomes" id="UP000653305">
    <property type="component" value="Unassembled WGS sequence"/>
</dbReference>
<feature type="compositionally biased region" description="Polar residues" evidence="6">
    <location>
        <begin position="242"/>
        <end position="253"/>
    </location>
</feature>
<dbReference type="GO" id="GO:0048766">
    <property type="term" value="P:root hair initiation"/>
    <property type="evidence" value="ECO:0007669"/>
    <property type="project" value="UniProtKB-ARBA"/>
</dbReference>
<dbReference type="CDD" id="cd11454">
    <property type="entry name" value="bHLH_AtIND_like"/>
    <property type="match status" value="1"/>
</dbReference>
<dbReference type="Pfam" id="PF00010">
    <property type="entry name" value="HLH"/>
    <property type="match status" value="1"/>
</dbReference>
<sequence length="357" mass="39653">MEHLGAISEGEWNSMNGMCSDEAEFMAQLLGNCSFPNELPSDSNFPAFWPLLASNDDIALADHESETNASMYSFSQESGGVYFPFPSSGHENGYYYNPSASHQVFVNNDNLMTMDFCMMENKEENNFLNQDVSNDSTESNEDLQLGTGLAIPLPEMPMEDKVSGFSECKKRARVPGQEVQRSNKRSMKLKKCMSVDDIKDEDNNNKNNNNNNNHNNKKNNNMGLHRQSSSSCISEDDSNGSQEQNGVASCSVGSKGSGALNLNGKKRAGRGSATDPQSLYARKRREKINERLKVLQNLVPNGTKVDISTMLEEAVQYVKFLQVQIKLLSSDDLWMYAPLAYNGMELGLDLKISTLKP</sequence>
<evidence type="ECO:0000256" key="1">
    <source>
        <dbReference type="ARBA" id="ARBA00004123"/>
    </source>
</evidence>
<dbReference type="GO" id="GO:0046983">
    <property type="term" value="F:protein dimerization activity"/>
    <property type="evidence" value="ECO:0007669"/>
    <property type="project" value="InterPro"/>
</dbReference>
<protein>
    <submittedName>
        <fullName evidence="8">Transcription factor bhlh84</fullName>
    </submittedName>
</protein>
<feature type="region of interest" description="Disordered" evidence="6">
    <location>
        <begin position="160"/>
        <end position="253"/>
    </location>
</feature>
<comment type="caution">
    <text evidence="8">The sequence shown here is derived from an EMBL/GenBank/DDBJ whole genome shotgun (WGS) entry which is preliminary data.</text>
</comment>
<keyword evidence="5" id="KW-0539">Nucleus</keyword>
<dbReference type="PROSITE" id="PS50888">
    <property type="entry name" value="BHLH"/>
    <property type="match status" value="1"/>
</dbReference>
<keyword evidence="4" id="KW-0804">Transcription</keyword>
<comment type="subcellular location">
    <subcellularLocation>
        <location evidence="1">Nucleus</location>
    </subcellularLocation>
</comment>
<dbReference type="OrthoDB" id="651283at2759"/>
<accession>A0A830BXS3</accession>
<organism evidence="8 9">
    <name type="scientific">Phtheirospermum japonicum</name>
    <dbReference type="NCBI Taxonomy" id="374723"/>
    <lineage>
        <taxon>Eukaryota</taxon>
        <taxon>Viridiplantae</taxon>
        <taxon>Streptophyta</taxon>
        <taxon>Embryophyta</taxon>
        <taxon>Tracheophyta</taxon>
        <taxon>Spermatophyta</taxon>
        <taxon>Magnoliopsida</taxon>
        <taxon>eudicotyledons</taxon>
        <taxon>Gunneridae</taxon>
        <taxon>Pentapetalae</taxon>
        <taxon>asterids</taxon>
        <taxon>lamiids</taxon>
        <taxon>Lamiales</taxon>
        <taxon>Orobanchaceae</taxon>
        <taxon>Orobanchaceae incertae sedis</taxon>
        <taxon>Phtheirospermum</taxon>
    </lineage>
</organism>
<dbReference type="EMBL" id="BMAC01000170">
    <property type="protein sequence ID" value="GFP88633.1"/>
    <property type="molecule type" value="Genomic_DNA"/>
</dbReference>
<evidence type="ECO:0000313" key="9">
    <source>
        <dbReference type="Proteomes" id="UP000653305"/>
    </source>
</evidence>
<evidence type="ECO:0000256" key="5">
    <source>
        <dbReference type="ARBA" id="ARBA00023242"/>
    </source>
</evidence>
<keyword evidence="2" id="KW-0805">Transcription regulation</keyword>
<feature type="compositionally biased region" description="Basic residues" evidence="6">
    <location>
        <begin position="182"/>
        <end position="191"/>
    </location>
</feature>
<dbReference type="Gene3D" id="4.10.280.10">
    <property type="entry name" value="Helix-loop-helix DNA-binding domain"/>
    <property type="match status" value="1"/>
</dbReference>
<dbReference type="GO" id="GO:0005634">
    <property type="term" value="C:nucleus"/>
    <property type="evidence" value="ECO:0007669"/>
    <property type="project" value="UniProtKB-SubCell"/>
</dbReference>
<dbReference type="SMART" id="SM00353">
    <property type="entry name" value="HLH"/>
    <property type="match status" value="1"/>
</dbReference>
<name>A0A830BXS3_9LAMI</name>
<dbReference type="GO" id="GO:0000981">
    <property type="term" value="F:DNA-binding transcription factor activity, RNA polymerase II-specific"/>
    <property type="evidence" value="ECO:0007669"/>
    <property type="project" value="TreeGrafter"/>
</dbReference>
<proteinExistence type="predicted"/>
<evidence type="ECO:0000313" key="8">
    <source>
        <dbReference type="EMBL" id="GFP88633.1"/>
    </source>
</evidence>
<dbReference type="FunFam" id="4.10.280.10:FF:000022">
    <property type="entry name" value="Basic helix-loop-helix transcription factor"/>
    <property type="match status" value="1"/>
</dbReference>
<evidence type="ECO:0000259" key="7">
    <source>
        <dbReference type="PROSITE" id="PS50888"/>
    </source>
</evidence>
<dbReference type="InterPro" id="IPR011598">
    <property type="entry name" value="bHLH_dom"/>
</dbReference>
<evidence type="ECO:0000256" key="4">
    <source>
        <dbReference type="ARBA" id="ARBA00023163"/>
    </source>
</evidence>
<feature type="domain" description="BHLH" evidence="7">
    <location>
        <begin position="272"/>
        <end position="321"/>
    </location>
</feature>
<evidence type="ECO:0000256" key="3">
    <source>
        <dbReference type="ARBA" id="ARBA00023125"/>
    </source>
</evidence>
<dbReference type="SUPFAM" id="SSF47459">
    <property type="entry name" value="HLH, helix-loop-helix DNA-binding domain"/>
    <property type="match status" value="1"/>
</dbReference>
<dbReference type="AlphaFoldDB" id="A0A830BXS3"/>
<dbReference type="PANTHER" id="PTHR16223:SF274">
    <property type="entry name" value="TRANSCRIPTION FACTOR BHLH84"/>
    <property type="match status" value="1"/>
</dbReference>
<dbReference type="InterPro" id="IPR045843">
    <property type="entry name" value="IND-like"/>
</dbReference>